<gene>
    <name evidence="1" type="ORF">PR048_011808</name>
</gene>
<reference evidence="1 2" key="1">
    <citation type="submission" date="2023-02" db="EMBL/GenBank/DDBJ databases">
        <title>LHISI_Scaffold_Assembly.</title>
        <authorList>
            <person name="Stuart O.P."/>
            <person name="Cleave R."/>
            <person name="Magrath M.J.L."/>
            <person name="Mikheyev A.S."/>
        </authorList>
    </citation>
    <scope>NUCLEOTIDE SEQUENCE [LARGE SCALE GENOMIC DNA]</scope>
    <source>
        <strain evidence="1">Daus_M_001</strain>
        <tissue evidence="1">Leg muscle</tissue>
    </source>
</reference>
<comment type="caution">
    <text evidence="1">The sequence shown here is derived from an EMBL/GenBank/DDBJ whole genome shotgun (WGS) entry which is preliminary data.</text>
</comment>
<keyword evidence="2" id="KW-1185">Reference proteome</keyword>
<sequence length="123" mass="13569">MLKKLFVTLGEVRMRRNAISGFSACGIYPLNKQTLLQILPTSQASTDSHDNGNGIVPVRDEVNTTLVKYLQQLRQTKKDTTSAKQRKLNVVPGRSVAAEDTSVKDDSHIIIKNCSAIQKTSIN</sequence>
<dbReference type="Proteomes" id="UP001159363">
    <property type="component" value="Chromosome X"/>
</dbReference>
<name>A0ABQ9HN53_9NEOP</name>
<protein>
    <submittedName>
        <fullName evidence="1">Uncharacterized protein</fullName>
    </submittedName>
</protein>
<accession>A0ABQ9HN53</accession>
<evidence type="ECO:0000313" key="1">
    <source>
        <dbReference type="EMBL" id="KAJ8885610.1"/>
    </source>
</evidence>
<proteinExistence type="predicted"/>
<evidence type="ECO:0000313" key="2">
    <source>
        <dbReference type="Proteomes" id="UP001159363"/>
    </source>
</evidence>
<dbReference type="EMBL" id="JARBHB010000004">
    <property type="protein sequence ID" value="KAJ8885610.1"/>
    <property type="molecule type" value="Genomic_DNA"/>
</dbReference>
<organism evidence="1 2">
    <name type="scientific">Dryococelus australis</name>
    <dbReference type="NCBI Taxonomy" id="614101"/>
    <lineage>
        <taxon>Eukaryota</taxon>
        <taxon>Metazoa</taxon>
        <taxon>Ecdysozoa</taxon>
        <taxon>Arthropoda</taxon>
        <taxon>Hexapoda</taxon>
        <taxon>Insecta</taxon>
        <taxon>Pterygota</taxon>
        <taxon>Neoptera</taxon>
        <taxon>Polyneoptera</taxon>
        <taxon>Phasmatodea</taxon>
        <taxon>Verophasmatodea</taxon>
        <taxon>Anareolatae</taxon>
        <taxon>Phasmatidae</taxon>
        <taxon>Eurycanthinae</taxon>
        <taxon>Dryococelus</taxon>
    </lineage>
</organism>